<dbReference type="GeneID" id="30963841"/>
<evidence type="ECO:0000256" key="5">
    <source>
        <dbReference type="ARBA" id="ARBA00022840"/>
    </source>
</evidence>
<name>A0A1D2VQB5_9ASCO</name>
<dbReference type="InterPro" id="IPR016064">
    <property type="entry name" value="NAD/diacylglycerol_kinase_sf"/>
</dbReference>
<dbReference type="GO" id="GO:0019674">
    <property type="term" value="P:NAD+ metabolic process"/>
    <property type="evidence" value="ECO:0007669"/>
    <property type="project" value="InterPro"/>
</dbReference>
<evidence type="ECO:0000256" key="6">
    <source>
        <dbReference type="ARBA" id="ARBA00022857"/>
    </source>
</evidence>
<dbReference type="GO" id="GO:0005759">
    <property type="term" value="C:mitochondrial matrix"/>
    <property type="evidence" value="ECO:0007669"/>
    <property type="project" value="EnsemblFungi"/>
</dbReference>
<keyword evidence="4 8" id="KW-0418">Kinase</keyword>
<dbReference type="FunCoup" id="A0A1D2VQB5">
    <property type="interactions" value="13"/>
</dbReference>
<evidence type="ECO:0000256" key="2">
    <source>
        <dbReference type="ARBA" id="ARBA00022679"/>
    </source>
</evidence>
<dbReference type="Pfam" id="PF01513">
    <property type="entry name" value="NAD_kinase"/>
    <property type="match status" value="1"/>
</dbReference>
<dbReference type="GO" id="GO:0006741">
    <property type="term" value="P:NADP+ biosynthetic process"/>
    <property type="evidence" value="ECO:0007669"/>
    <property type="project" value="EnsemblFungi"/>
</dbReference>
<dbReference type="EMBL" id="KV454475">
    <property type="protein sequence ID" value="ODV63806.1"/>
    <property type="molecule type" value="Genomic_DNA"/>
</dbReference>
<dbReference type="Proteomes" id="UP000095038">
    <property type="component" value="Unassembled WGS sequence"/>
</dbReference>
<keyword evidence="3" id="KW-0547">Nucleotide-binding</keyword>
<keyword evidence="5" id="KW-0067">ATP-binding</keyword>
<comment type="similarity">
    <text evidence="1">Belongs to the NAD kinase family.</text>
</comment>
<keyword evidence="2" id="KW-0808">Transferase</keyword>
<proteinExistence type="inferred from homology"/>
<evidence type="ECO:0000313" key="8">
    <source>
        <dbReference type="EMBL" id="ODV63806.1"/>
    </source>
</evidence>
<keyword evidence="9" id="KW-1185">Reference proteome</keyword>
<dbReference type="OrthoDB" id="24581at2759"/>
<dbReference type="SUPFAM" id="SSF111331">
    <property type="entry name" value="NAD kinase/diacylglycerol kinase-like"/>
    <property type="match status" value="1"/>
</dbReference>
<evidence type="ECO:0000313" key="9">
    <source>
        <dbReference type="Proteomes" id="UP000095038"/>
    </source>
</evidence>
<organism evidence="8 9">
    <name type="scientific">Ascoidea rubescens DSM 1968</name>
    <dbReference type="NCBI Taxonomy" id="1344418"/>
    <lineage>
        <taxon>Eukaryota</taxon>
        <taxon>Fungi</taxon>
        <taxon>Dikarya</taxon>
        <taxon>Ascomycota</taxon>
        <taxon>Saccharomycotina</taxon>
        <taxon>Saccharomycetes</taxon>
        <taxon>Ascoideaceae</taxon>
        <taxon>Ascoidea</taxon>
    </lineage>
</organism>
<sequence>MLGLIPVLRTALHRPVFSRLNSSFAISNRFFQFNDCKELPDRKYPSFVANEYSKLKNIKWATPLNNILLVKKPKDQNVRLAMVNFINFIHETYSTQDNKVNIIVPYDIADELSQVSTKEPSILPNSTSSAIEIFTSQQINQIIDKTDLMVTLGGDGTILRAVSLFSNLCVPPILSFSLGTLGFLLPFDFKNCREAFNAVYSSNAKAINRSRIQCHVHNQKLYAMNDIIIHRGSLPHLTTIDIYIDGEFLTQSTGDGIVLATPTGSTAYSLSAGGSIVHPMVPCLLLSPICPRSLSFRPLVVPSTSHIMIKMRSRSLFNTPISKISVDGVLLKDLNDGDEIHIVNESGAIFQPNYKQILESNNNCKYSGIYCIAKTEYDWTRGINELLGFNSSFKGFGRR</sequence>
<reference evidence="9" key="1">
    <citation type="submission" date="2016-05" db="EMBL/GenBank/DDBJ databases">
        <title>Comparative genomics of biotechnologically important yeasts.</title>
        <authorList>
            <consortium name="DOE Joint Genome Institute"/>
            <person name="Riley R."/>
            <person name="Haridas S."/>
            <person name="Wolfe K.H."/>
            <person name="Lopes M.R."/>
            <person name="Hittinger C.T."/>
            <person name="Goker M."/>
            <person name="Salamov A."/>
            <person name="Wisecaver J."/>
            <person name="Long T.M."/>
            <person name="Aerts A.L."/>
            <person name="Barry K."/>
            <person name="Choi C."/>
            <person name="Clum A."/>
            <person name="Coughlan A.Y."/>
            <person name="Deshpande S."/>
            <person name="Douglass A.P."/>
            <person name="Hanson S.J."/>
            <person name="Klenk H.-P."/>
            <person name="Labutti K."/>
            <person name="Lapidus A."/>
            <person name="Lindquist E."/>
            <person name="Lipzen A."/>
            <person name="Meier-Kolthoff J.P."/>
            <person name="Ohm R.A."/>
            <person name="Otillar R.P."/>
            <person name="Pangilinan J."/>
            <person name="Peng Y."/>
            <person name="Rokas A."/>
            <person name="Rosa C.A."/>
            <person name="Scheuner C."/>
            <person name="Sibirny A.A."/>
            <person name="Slot J.C."/>
            <person name="Stielow J.B."/>
            <person name="Sun H."/>
            <person name="Kurtzman C.P."/>
            <person name="Blackwell M."/>
            <person name="Grigoriev I.V."/>
            <person name="Jeffries T.W."/>
        </authorList>
    </citation>
    <scope>NUCLEOTIDE SEQUENCE [LARGE SCALE GENOMIC DNA]</scope>
    <source>
        <strain evidence="9">DSM 1968</strain>
    </source>
</reference>
<dbReference type="Pfam" id="PF20143">
    <property type="entry name" value="NAD_kinase_C"/>
    <property type="match status" value="1"/>
</dbReference>
<dbReference type="Gene3D" id="3.40.50.10330">
    <property type="entry name" value="Probable inorganic polyphosphate/atp-NAD kinase, domain 1"/>
    <property type="match status" value="1"/>
</dbReference>
<dbReference type="InterPro" id="IPR017438">
    <property type="entry name" value="ATP-NAD_kinase_N"/>
</dbReference>
<dbReference type="AlphaFoldDB" id="A0A1D2VQB5"/>
<dbReference type="PANTHER" id="PTHR20275:SF26">
    <property type="entry name" value="NADH KINASE POS5, MITOCHONDRIAL"/>
    <property type="match status" value="1"/>
</dbReference>
<dbReference type="PANTHER" id="PTHR20275">
    <property type="entry name" value="NAD KINASE"/>
    <property type="match status" value="1"/>
</dbReference>
<dbReference type="FunFam" id="2.60.200.30:FF:000009">
    <property type="entry name" value="Poly(P)/ATP NAD kinase"/>
    <property type="match status" value="1"/>
</dbReference>
<evidence type="ECO:0000256" key="3">
    <source>
        <dbReference type="ARBA" id="ARBA00022741"/>
    </source>
</evidence>
<gene>
    <name evidence="8" type="ORF">ASCRUDRAFT_30680</name>
</gene>
<evidence type="ECO:0000256" key="4">
    <source>
        <dbReference type="ARBA" id="ARBA00022777"/>
    </source>
</evidence>
<evidence type="ECO:0000256" key="7">
    <source>
        <dbReference type="ARBA" id="ARBA00023027"/>
    </source>
</evidence>
<evidence type="ECO:0000256" key="1">
    <source>
        <dbReference type="ARBA" id="ARBA00010995"/>
    </source>
</evidence>
<dbReference type="GO" id="GO:0005524">
    <property type="term" value="F:ATP binding"/>
    <property type="evidence" value="ECO:0007669"/>
    <property type="project" value="UniProtKB-KW"/>
</dbReference>
<accession>A0A1D2VQB5</accession>
<keyword evidence="6" id="KW-0521">NADP</keyword>
<dbReference type="GO" id="GO:0003951">
    <property type="term" value="F:NAD+ kinase activity"/>
    <property type="evidence" value="ECO:0007669"/>
    <property type="project" value="InterPro"/>
</dbReference>
<dbReference type="InterPro" id="IPR002504">
    <property type="entry name" value="NADK"/>
</dbReference>
<dbReference type="STRING" id="1344418.A0A1D2VQB5"/>
<dbReference type="RefSeq" id="XP_020050113.1">
    <property type="nucleotide sequence ID" value="XM_020190205.1"/>
</dbReference>
<dbReference type="GO" id="GO:0042736">
    <property type="term" value="F:NADH kinase activity"/>
    <property type="evidence" value="ECO:0007669"/>
    <property type="project" value="EnsemblFungi"/>
</dbReference>
<dbReference type="GO" id="GO:0016226">
    <property type="term" value="P:iron-sulfur cluster assembly"/>
    <property type="evidence" value="ECO:0007669"/>
    <property type="project" value="EnsemblFungi"/>
</dbReference>
<dbReference type="InParanoid" id="A0A1D2VQB5"/>
<keyword evidence="7" id="KW-0520">NAD</keyword>
<dbReference type="GO" id="GO:0034599">
    <property type="term" value="P:cellular response to oxidative stress"/>
    <property type="evidence" value="ECO:0007669"/>
    <property type="project" value="EnsemblFungi"/>
</dbReference>
<dbReference type="Gene3D" id="2.60.200.30">
    <property type="entry name" value="Probable inorganic polyphosphate/atp-NAD kinase, domain 2"/>
    <property type="match status" value="1"/>
</dbReference>
<dbReference type="InterPro" id="IPR017437">
    <property type="entry name" value="ATP-NAD_kinase_PpnK-typ_C"/>
</dbReference>
<protein>
    <submittedName>
        <fullName evidence="8">ATP-NAD kinase</fullName>
    </submittedName>
</protein>
<dbReference type="HAMAP" id="MF_00361">
    <property type="entry name" value="NAD_kinase"/>
    <property type="match status" value="1"/>
</dbReference>